<gene>
    <name evidence="1" type="ORF">KEH51_23395</name>
</gene>
<dbReference type="AlphaFoldDB" id="A0A941J3F6"/>
<name>A0A941J3F6_9BACI</name>
<protein>
    <submittedName>
        <fullName evidence="1">Uncharacterized protein</fullName>
    </submittedName>
</protein>
<proteinExistence type="predicted"/>
<accession>A0A941J3F6</accession>
<organism evidence="1 2">
    <name type="scientific">Peribacillus frigoritolerans</name>
    <dbReference type="NCBI Taxonomy" id="450367"/>
    <lineage>
        <taxon>Bacteria</taxon>
        <taxon>Bacillati</taxon>
        <taxon>Bacillota</taxon>
        <taxon>Bacilli</taxon>
        <taxon>Bacillales</taxon>
        <taxon>Bacillaceae</taxon>
        <taxon>Peribacillus</taxon>
    </lineage>
</organism>
<evidence type="ECO:0000313" key="2">
    <source>
        <dbReference type="Proteomes" id="UP000680045"/>
    </source>
</evidence>
<comment type="caution">
    <text evidence="1">The sequence shown here is derived from an EMBL/GenBank/DDBJ whole genome shotgun (WGS) entry which is preliminary data.</text>
</comment>
<dbReference type="Proteomes" id="UP000680045">
    <property type="component" value="Unassembled WGS sequence"/>
</dbReference>
<reference evidence="1" key="1">
    <citation type="submission" date="2021-04" db="EMBL/GenBank/DDBJ databases">
        <title>Whole genome sequencing of Enterococci isolates from hospitalized patients.</title>
        <authorList>
            <person name="Ogoti B.M."/>
            <person name="Onyambu F.G."/>
        </authorList>
    </citation>
    <scope>NUCLEOTIDE SEQUENCE</scope>
    <source>
        <strain evidence="1">242</strain>
    </source>
</reference>
<dbReference type="EMBL" id="JAGTPW010000054">
    <property type="protein sequence ID" value="MBR8645858.1"/>
    <property type="molecule type" value="Genomic_DNA"/>
</dbReference>
<sequence>MNDAVNLLVRAEEDLRNILPPESDPTYIMYQTNKAALEITLGTVNVQLEAARVIA</sequence>
<evidence type="ECO:0000313" key="1">
    <source>
        <dbReference type="EMBL" id="MBR8645858.1"/>
    </source>
</evidence>